<keyword evidence="6 10" id="KW-0689">Ribosomal protein</keyword>
<comment type="function">
    <text evidence="1 10">The globular domain of the protein is located near the polypeptide exit tunnel on the outside of the subunit, while an extended beta-hairpin is found that lines the wall of the exit tunnel in the center of the 70S ribosome.</text>
</comment>
<evidence type="ECO:0000256" key="6">
    <source>
        <dbReference type="ARBA" id="ARBA00022980"/>
    </source>
</evidence>
<dbReference type="InterPro" id="IPR047867">
    <property type="entry name" value="Ribosomal_uL22_bac/org-type"/>
</dbReference>
<gene>
    <name evidence="10" type="primary">rplV</name>
    <name evidence="15" type="ORF">DVS28_a4480</name>
</gene>
<evidence type="ECO:0000256" key="7">
    <source>
        <dbReference type="ARBA" id="ARBA00023274"/>
    </source>
</evidence>
<dbReference type="InterPro" id="IPR018260">
    <property type="entry name" value="Ribosomal_uL22_CS"/>
</dbReference>
<dbReference type="Pfam" id="PF00237">
    <property type="entry name" value="Ribosomal_L22"/>
    <property type="match status" value="1"/>
</dbReference>
<comment type="function">
    <text evidence="8">This protein binds specifically to 23S rRNA; its binding is stimulated by other ribosomal proteins, e.g. L4, L17, and L20. It is important during the early stages of 50S assembly. It makes multiple contacts with different domains of the 23S rRNA in the assembled 50S subunit and ribosome.</text>
</comment>
<dbReference type="GO" id="GO:0006412">
    <property type="term" value="P:translation"/>
    <property type="evidence" value="ECO:0007669"/>
    <property type="project" value="UniProtKB-UniRule"/>
</dbReference>
<comment type="similarity">
    <text evidence="2 10 11">Belongs to the universal ribosomal protein uL22 family.</text>
</comment>
<dbReference type="SUPFAM" id="SSF54843">
    <property type="entry name" value="Ribosomal protein L22"/>
    <property type="match status" value="1"/>
</dbReference>
<keyword evidence="16" id="KW-1185">Reference proteome</keyword>
<evidence type="ECO:0000256" key="9">
    <source>
        <dbReference type="ARBA" id="ARBA00035207"/>
    </source>
</evidence>
<dbReference type="PANTHER" id="PTHR13501">
    <property type="entry name" value="CHLOROPLAST 50S RIBOSOMAL PROTEIN L22-RELATED"/>
    <property type="match status" value="1"/>
</dbReference>
<proteinExistence type="inferred from homology"/>
<evidence type="ECO:0000256" key="5">
    <source>
        <dbReference type="ARBA" id="ARBA00022884"/>
    </source>
</evidence>
<dbReference type="CDD" id="cd00336">
    <property type="entry name" value="Ribosomal_L22"/>
    <property type="match status" value="1"/>
</dbReference>
<evidence type="ECO:0000256" key="11">
    <source>
        <dbReference type="RuleBase" id="RU004005"/>
    </source>
</evidence>
<dbReference type="InterPro" id="IPR005727">
    <property type="entry name" value="Ribosomal_uL22_bac/chlpt-type"/>
</dbReference>
<dbReference type="Proteomes" id="UP000264006">
    <property type="component" value="Chromosome"/>
</dbReference>
<keyword evidence="4 10" id="KW-0699">rRNA-binding</keyword>
<evidence type="ECO:0000256" key="4">
    <source>
        <dbReference type="ARBA" id="ARBA00022730"/>
    </source>
</evidence>
<accession>A0A346Y3U8</accession>
<dbReference type="KEGG" id="euz:DVS28_a4480"/>
<evidence type="ECO:0000256" key="10">
    <source>
        <dbReference type="HAMAP-Rule" id="MF_01331"/>
    </source>
</evidence>
<evidence type="ECO:0000313" key="15">
    <source>
        <dbReference type="EMBL" id="AXV09145.1"/>
    </source>
</evidence>
<comment type="function">
    <text evidence="10 13">This protein binds specifically to 23S rRNA; its binding is stimulated by other ribosomal proteins, e.g., L4, L17, and L20. It is important during the early stages of 50S assembly. It makes multiple contacts with different domains of the 23S rRNA in the assembled 50S subunit and ribosome.</text>
</comment>
<evidence type="ECO:0000256" key="3">
    <source>
        <dbReference type="ARBA" id="ARBA00011838"/>
    </source>
</evidence>
<dbReference type="NCBIfam" id="TIGR01044">
    <property type="entry name" value="rplV_bact"/>
    <property type="match status" value="1"/>
</dbReference>
<dbReference type="EMBL" id="CP031165">
    <property type="protein sequence ID" value="AXV09145.1"/>
    <property type="molecule type" value="Genomic_DNA"/>
</dbReference>
<evidence type="ECO:0000256" key="8">
    <source>
        <dbReference type="ARBA" id="ARBA00025084"/>
    </source>
</evidence>
<sequence length="119" mass="13069">MRVSPYKARQVVQGLRGMQVEAAQRNLTFSNKGAARPVLKTLQSAIANAEHNKDMDADDLFVLAVTVDEGPTLKRFQPRAMGRAYRIRKRTSHITVTVGIPVPKTNETTSSDSAATEES</sequence>
<evidence type="ECO:0000313" key="16">
    <source>
        <dbReference type="Proteomes" id="UP000264006"/>
    </source>
</evidence>
<protein>
    <recommendedName>
        <fullName evidence="9 10">Large ribosomal subunit protein uL22</fullName>
    </recommendedName>
</protein>
<dbReference type="HAMAP" id="MF_01331_B">
    <property type="entry name" value="Ribosomal_uL22_B"/>
    <property type="match status" value="1"/>
</dbReference>
<keyword evidence="5 10" id="KW-0694">RNA-binding</keyword>
<evidence type="ECO:0000256" key="2">
    <source>
        <dbReference type="ARBA" id="ARBA00009451"/>
    </source>
</evidence>
<evidence type="ECO:0000256" key="14">
    <source>
        <dbReference type="SAM" id="MobiDB-lite"/>
    </source>
</evidence>
<dbReference type="GO" id="GO:0022625">
    <property type="term" value="C:cytosolic large ribosomal subunit"/>
    <property type="evidence" value="ECO:0007669"/>
    <property type="project" value="TreeGrafter"/>
</dbReference>
<feature type="compositionally biased region" description="Low complexity" evidence="14">
    <location>
        <begin position="105"/>
        <end position="119"/>
    </location>
</feature>
<dbReference type="PANTHER" id="PTHR13501:SF8">
    <property type="entry name" value="LARGE RIBOSOMAL SUBUNIT PROTEIN UL22M"/>
    <property type="match status" value="1"/>
</dbReference>
<reference evidence="15 16" key="1">
    <citation type="submission" date="2018-09" db="EMBL/GenBank/DDBJ databases">
        <title>Complete genome sequence of Euzebya sp. DY32-46 isolated from seawater of Pacific Ocean.</title>
        <authorList>
            <person name="Xu L."/>
            <person name="Wu Y.-H."/>
            <person name="Xu X.-W."/>
        </authorList>
    </citation>
    <scope>NUCLEOTIDE SEQUENCE [LARGE SCALE GENOMIC DNA]</scope>
    <source>
        <strain evidence="15 16">DY32-46</strain>
    </source>
</reference>
<name>A0A346Y3U8_9ACTN</name>
<feature type="region of interest" description="Disordered" evidence="14">
    <location>
        <begin position="100"/>
        <end position="119"/>
    </location>
</feature>
<keyword evidence="7 10" id="KW-0687">Ribonucleoprotein</keyword>
<dbReference type="InterPro" id="IPR036394">
    <property type="entry name" value="Ribosomal_uL22_sf"/>
</dbReference>
<dbReference type="GO" id="GO:0003735">
    <property type="term" value="F:structural constituent of ribosome"/>
    <property type="evidence" value="ECO:0007669"/>
    <property type="project" value="InterPro"/>
</dbReference>
<evidence type="ECO:0000256" key="1">
    <source>
        <dbReference type="ARBA" id="ARBA00003478"/>
    </source>
</evidence>
<evidence type="ECO:0000256" key="13">
    <source>
        <dbReference type="RuleBase" id="RU004008"/>
    </source>
</evidence>
<dbReference type="PROSITE" id="PS00464">
    <property type="entry name" value="RIBOSOMAL_L22"/>
    <property type="match status" value="1"/>
</dbReference>
<dbReference type="InterPro" id="IPR001063">
    <property type="entry name" value="Ribosomal_uL22"/>
</dbReference>
<comment type="subunit">
    <text evidence="3 10 12">Part of the 50S ribosomal subunit.</text>
</comment>
<dbReference type="AlphaFoldDB" id="A0A346Y3U8"/>
<evidence type="ECO:0000256" key="12">
    <source>
        <dbReference type="RuleBase" id="RU004006"/>
    </source>
</evidence>
<dbReference type="GO" id="GO:0019843">
    <property type="term" value="F:rRNA binding"/>
    <property type="evidence" value="ECO:0007669"/>
    <property type="project" value="UniProtKB-UniRule"/>
</dbReference>
<dbReference type="Gene3D" id="3.90.470.10">
    <property type="entry name" value="Ribosomal protein L22/L17"/>
    <property type="match status" value="1"/>
</dbReference>
<organism evidence="15 16">
    <name type="scientific">Euzebya pacifica</name>
    <dbReference type="NCBI Taxonomy" id="1608957"/>
    <lineage>
        <taxon>Bacteria</taxon>
        <taxon>Bacillati</taxon>
        <taxon>Actinomycetota</taxon>
        <taxon>Nitriliruptoria</taxon>
        <taxon>Euzebyales</taxon>
    </lineage>
</organism>